<evidence type="ECO:0008006" key="4">
    <source>
        <dbReference type="Google" id="ProtNLM"/>
    </source>
</evidence>
<protein>
    <recommendedName>
        <fullName evidence="4">Extracellular solute-binding protein</fullName>
    </recommendedName>
</protein>
<evidence type="ECO:0000313" key="2">
    <source>
        <dbReference type="EMBL" id="EGL39948.1"/>
    </source>
</evidence>
<dbReference type="PANTHER" id="PTHR30006:SF2">
    <property type="entry name" value="ABC TRANSPORTER SUBSTRATE-BINDING PROTEIN"/>
    <property type="match status" value="1"/>
</dbReference>
<dbReference type="Proteomes" id="UP000004018">
    <property type="component" value="Unassembled WGS sequence"/>
</dbReference>
<dbReference type="Pfam" id="PF13416">
    <property type="entry name" value="SBP_bac_8"/>
    <property type="match status" value="1"/>
</dbReference>
<comment type="caution">
    <text evidence="2">The sequence shown here is derived from an EMBL/GenBank/DDBJ whole genome shotgun (WGS) entry which is preliminary data.</text>
</comment>
<name>A0ABN0D106_9FIRM</name>
<evidence type="ECO:0000256" key="1">
    <source>
        <dbReference type="ARBA" id="ARBA00022729"/>
    </source>
</evidence>
<reference evidence="2 3" key="1">
    <citation type="submission" date="2011-04" db="EMBL/GenBank/DDBJ databases">
        <authorList>
            <person name="Harkins D.M."/>
            <person name="Madupu R."/>
            <person name="Durkin A.S."/>
            <person name="Torralba M."/>
            <person name="Methe B."/>
            <person name="Sutton G.G."/>
            <person name="Nelson K.E."/>
        </authorList>
    </citation>
    <scope>NUCLEOTIDE SEQUENCE [LARGE SCALE GENOMIC DNA]</scope>
    <source>
        <strain evidence="2 3">UPII 199-6</strain>
    </source>
</reference>
<dbReference type="PANTHER" id="PTHR30006">
    <property type="entry name" value="THIAMINE-BINDING PERIPLASMIC PROTEIN-RELATED"/>
    <property type="match status" value="1"/>
</dbReference>
<accession>A0ABN0D106</accession>
<proteinExistence type="predicted"/>
<gene>
    <name evidence="2" type="ORF">HMPREF1039_0379</name>
</gene>
<organism evidence="2 3">
    <name type="scientific">Megasphaera lornae</name>
    <dbReference type="NCBI Taxonomy" id="1000568"/>
    <lineage>
        <taxon>Bacteria</taxon>
        <taxon>Bacillati</taxon>
        <taxon>Bacillota</taxon>
        <taxon>Negativicutes</taxon>
        <taxon>Veillonellales</taxon>
        <taxon>Veillonellaceae</taxon>
        <taxon>Megasphaera</taxon>
    </lineage>
</organism>
<dbReference type="SUPFAM" id="SSF53850">
    <property type="entry name" value="Periplasmic binding protein-like II"/>
    <property type="match status" value="1"/>
</dbReference>
<evidence type="ECO:0000313" key="3">
    <source>
        <dbReference type="Proteomes" id="UP000004018"/>
    </source>
</evidence>
<dbReference type="EMBL" id="AFIJ01000032">
    <property type="protein sequence ID" value="EGL39948.1"/>
    <property type="molecule type" value="Genomic_DNA"/>
</dbReference>
<sequence>MKKYIPLCLLAGFIFCMLGWGYYALAQKERAAKQATYAAAEHLLVYSDLPDSVNRGMAGAFYQRTGLSVQIQTMSDRKLQETVTDMGGQEKPDLIIAAEQVLRNVDSKGLLRTCSVTGAERVLPSFKDRKNRWLGLWYNPMVFAVSADYYKQYGHTLQGWQDIVKQTNCRILFPDLAATDMAGDFLCTLVEMQGRDNTAAYLRRIQQQRISYAKTWAINVRRVAGGEVDLAVVDESNAAQYQAEGAPLVIVYPREGTSYWLTGIGLTVWNHESEIAASFVEWLLSPDVTRVLQQQQVFVEYTTTPHPYRSDAAGKRLVLFPVKKEYTDEGRSVLQDWWLRTVRFGRDR</sequence>
<keyword evidence="1" id="KW-0732">Signal</keyword>
<dbReference type="Gene3D" id="3.40.190.10">
    <property type="entry name" value="Periplasmic binding protein-like II"/>
    <property type="match status" value="2"/>
</dbReference>
<keyword evidence="3" id="KW-1185">Reference proteome</keyword>
<dbReference type="InterPro" id="IPR006059">
    <property type="entry name" value="SBP"/>
</dbReference>
<dbReference type="RefSeq" id="WP_007391320.1">
    <property type="nucleotide sequence ID" value="NZ_AFIJ01000032.1"/>
</dbReference>